<evidence type="ECO:0000256" key="2">
    <source>
        <dbReference type="SAM" id="MobiDB-lite"/>
    </source>
</evidence>
<evidence type="ECO:0000256" key="1">
    <source>
        <dbReference type="SAM" id="Coils"/>
    </source>
</evidence>
<keyword evidence="4" id="KW-1185">Reference proteome</keyword>
<keyword evidence="1" id="KW-0175">Coiled coil</keyword>
<dbReference type="OrthoDB" id="260969at2759"/>
<evidence type="ECO:0000313" key="3">
    <source>
        <dbReference type="EMBL" id="ORC88331.1"/>
    </source>
</evidence>
<dbReference type="VEuPathDB" id="TriTrypDB:TM35_000172030"/>
<sequence length="343" mass="39569">MSRDIYPYLQQMRNSFDEISRILKNDELIAREELEKLQRERSLMLEEVIKLQGQQQERIASSSSKTADTNEYKSIQDRDRKLQSSSEDHVAVERGENFNNRHESGQFLRGGCEGLRSDVKYIPLQSPYPIESKKYKLNDEYHRLMAYESYSPPIRPVIVSSLNDSRFSNIYVHDDDRHHLVDSKSPNKDDMVKRRVPGISSTLSFADLRVGKSSSHVDTKRRTTPISSKKEQTFWINIWPCFGTFASSVCKPTRIVVNGSYRFMEQLTEKAGVMTGCQPAPSVLYEPDGKSIRSLAQLVPEQHYLLFPSGGFYRREALPHALLQELVREAKMALKKRCDTHED</sequence>
<dbReference type="RefSeq" id="XP_028882397.1">
    <property type="nucleotide sequence ID" value="XM_029026282.1"/>
</dbReference>
<evidence type="ECO:0008006" key="5">
    <source>
        <dbReference type="Google" id="ProtNLM"/>
    </source>
</evidence>
<reference evidence="3 4" key="1">
    <citation type="submission" date="2017-03" db="EMBL/GenBank/DDBJ databases">
        <title>An alternative strategy for trypanosome survival in the mammalian bloodstream revealed through genome and transcriptome analysis of the ubiquitous bovine parasite Trypanosoma (Megatrypanum) theileri.</title>
        <authorList>
            <person name="Kelly S."/>
            <person name="Ivens A."/>
            <person name="Mott A."/>
            <person name="O'Neill E."/>
            <person name="Emms D."/>
            <person name="Macleod O."/>
            <person name="Voorheis P."/>
            <person name="Matthews J."/>
            <person name="Matthews K."/>
            <person name="Carrington M."/>
        </authorList>
    </citation>
    <scope>NUCLEOTIDE SEQUENCE [LARGE SCALE GENOMIC DNA]</scope>
    <source>
        <strain evidence="3">Edinburgh</strain>
    </source>
</reference>
<evidence type="ECO:0000313" key="4">
    <source>
        <dbReference type="Proteomes" id="UP000192257"/>
    </source>
</evidence>
<feature type="compositionally biased region" description="Polar residues" evidence="2">
    <location>
        <begin position="55"/>
        <end position="67"/>
    </location>
</feature>
<organism evidence="3 4">
    <name type="scientific">Trypanosoma theileri</name>
    <dbReference type="NCBI Taxonomy" id="67003"/>
    <lineage>
        <taxon>Eukaryota</taxon>
        <taxon>Discoba</taxon>
        <taxon>Euglenozoa</taxon>
        <taxon>Kinetoplastea</taxon>
        <taxon>Metakinetoplastina</taxon>
        <taxon>Trypanosomatida</taxon>
        <taxon>Trypanosomatidae</taxon>
        <taxon>Trypanosoma</taxon>
    </lineage>
</organism>
<name>A0A1X0NUP1_9TRYP</name>
<dbReference type="EMBL" id="NBCO01000017">
    <property type="protein sequence ID" value="ORC88331.1"/>
    <property type="molecule type" value="Genomic_DNA"/>
</dbReference>
<accession>A0A1X0NUP1</accession>
<proteinExistence type="predicted"/>
<feature type="region of interest" description="Disordered" evidence="2">
    <location>
        <begin position="55"/>
        <end position="89"/>
    </location>
</feature>
<dbReference type="Proteomes" id="UP000192257">
    <property type="component" value="Unassembled WGS sequence"/>
</dbReference>
<feature type="compositionally biased region" description="Basic and acidic residues" evidence="2">
    <location>
        <begin position="68"/>
        <end position="89"/>
    </location>
</feature>
<dbReference type="AlphaFoldDB" id="A0A1X0NUP1"/>
<feature type="coiled-coil region" evidence="1">
    <location>
        <begin position="20"/>
        <end position="54"/>
    </location>
</feature>
<dbReference type="GeneID" id="39986062"/>
<comment type="caution">
    <text evidence="3">The sequence shown here is derived from an EMBL/GenBank/DDBJ whole genome shotgun (WGS) entry which is preliminary data.</text>
</comment>
<protein>
    <recommendedName>
        <fullName evidence="5">Doublecortin domain-containing protein</fullName>
    </recommendedName>
</protein>
<gene>
    <name evidence="3" type="ORF">TM35_000172030</name>
</gene>